<dbReference type="Pfam" id="PF02517">
    <property type="entry name" value="Rce1-like"/>
    <property type="match status" value="1"/>
</dbReference>
<feature type="transmembrane region" description="Helical" evidence="1">
    <location>
        <begin position="58"/>
        <end position="83"/>
    </location>
</feature>
<organism evidence="3 4">
    <name type="scientific">Haloferax larsenii</name>
    <dbReference type="NCBI Taxonomy" id="302484"/>
    <lineage>
        <taxon>Archaea</taxon>
        <taxon>Methanobacteriati</taxon>
        <taxon>Methanobacteriota</taxon>
        <taxon>Stenosarchaea group</taxon>
        <taxon>Halobacteria</taxon>
        <taxon>Halobacteriales</taxon>
        <taxon>Haloferacaceae</taxon>
        <taxon>Haloferax</taxon>
    </lineage>
</organism>
<dbReference type="PANTHER" id="PTHR36435:SF1">
    <property type="entry name" value="CAAX AMINO TERMINAL PROTEASE FAMILY PROTEIN"/>
    <property type="match status" value="1"/>
</dbReference>
<proteinExistence type="predicted"/>
<feature type="transmembrane region" description="Helical" evidence="1">
    <location>
        <begin position="171"/>
        <end position="190"/>
    </location>
</feature>
<dbReference type="Proteomes" id="UP000183894">
    <property type="component" value="Unassembled WGS sequence"/>
</dbReference>
<dbReference type="GO" id="GO:0004175">
    <property type="term" value="F:endopeptidase activity"/>
    <property type="evidence" value="ECO:0007669"/>
    <property type="project" value="UniProtKB-ARBA"/>
</dbReference>
<feature type="transmembrane region" description="Helical" evidence="1">
    <location>
        <begin position="20"/>
        <end position="46"/>
    </location>
</feature>
<protein>
    <recommendedName>
        <fullName evidence="2">CAAX prenyl protease 2/Lysostaphin resistance protein A-like domain-containing protein</fullName>
    </recommendedName>
</protein>
<dbReference type="GO" id="GO:0080120">
    <property type="term" value="P:CAAX-box protein maturation"/>
    <property type="evidence" value="ECO:0007669"/>
    <property type="project" value="UniProtKB-ARBA"/>
</dbReference>
<dbReference type="OrthoDB" id="275779at2157"/>
<evidence type="ECO:0000313" key="3">
    <source>
        <dbReference type="EMBL" id="SEK43046.1"/>
    </source>
</evidence>
<reference evidence="3 4" key="1">
    <citation type="submission" date="2016-10" db="EMBL/GenBank/DDBJ databases">
        <authorList>
            <person name="de Groot N.N."/>
        </authorList>
    </citation>
    <scope>NUCLEOTIDE SEQUENCE [LARGE SCALE GENOMIC DNA]</scope>
    <source>
        <strain evidence="3 4">CDM_5</strain>
    </source>
</reference>
<feature type="transmembrane region" description="Helical" evidence="1">
    <location>
        <begin position="223"/>
        <end position="244"/>
    </location>
</feature>
<sequence>MPSIAAVPSRTGVLAHVRAVAVALAIVVAGLALGVVLTIAAFVPLLALGIPLAEEPSVVLLVALIPSQLGFAIVGVLAAVTLLDGVPIRVPTRRDLTWVVAGLGGSFAAVAGLLVASTVVDLSPLRSVFGTSGTADPRLLVALALLSIFVIAPGEELLFRGAVQGRLRATFGPVGAIALASAIFASLHVFNFIGGGVLVVVPLTTLFLVGAVLGTVYERTGNIVVPIAVHALYNATLFFSTLAAG</sequence>
<feature type="transmembrane region" description="Helical" evidence="1">
    <location>
        <begin position="95"/>
        <end position="119"/>
    </location>
</feature>
<dbReference type="EMBL" id="FOAD01000001">
    <property type="protein sequence ID" value="SEK43046.1"/>
    <property type="molecule type" value="Genomic_DNA"/>
</dbReference>
<dbReference type="RefSeq" id="WP_074791659.1">
    <property type="nucleotide sequence ID" value="NZ_FOAD01000001.1"/>
</dbReference>
<keyword evidence="1" id="KW-0812">Transmembrane</keyword>
<feature type="transmembrane region" description="Helical" evidence="1">
    <location>
        <begin position="139"/>
        <end position="159"/>
    </location>
</feature>
<keyword evidence="1" id="KW-0472">Membrane</keyword>
<evidence type="ECO:0000256" key="1">
    <source>
        <dbReference type="SAM" id="Phobius"/>
    </source>
</evidence>
<evidence type="ECO:0000313" key="4">
    <source>
        <dbReference type="Proteomes" id="UP000183894"/>
    </source>
</evidence>
<dbReference type="InterPro" id="IPR003675">
    <property type="entry name" value="Rce1/LyrA-like_dom"/>
</dbReference>
<keyword evidence="1" id="KW-1133">Transmembrane helix</keyword>
<feature type="transmembrane region" description="Helical" evidence="1">
    <location>
        <begin position="196"/>
        <end position="216"/>
    </location>
</feature>
<dbReference type="InterPro" id="IPR052710">
    <property type="entry name" value="CAAX_protease"/>
</dbReference>
<accession>A0A1H7GY16</accession>
<dbReference type="AlphaFoldDB" id="A0A1H7GY16"/>
<evidence type="ECO:0000259" key="2">
    <source>
        <dbReference type="Pfam" id="PF02517"/>
    </source>
</evidence>
<dbReference type="PANTHER" id="PTHR36435">
    <property type="entry name" value="SLR1288 PROTEIN"/>
    <property type="match status" value="1"/>
</dbReference>
<feature type="domain" description="CAAX prenyl protease 2/Lysostaphin resistance protein A-like" evidence="2">
    <location>
        <begin position="139"/>
        <end position="235"/>
    </location>
</feature>
<gene>
    <name evidence="3" type="ORF">SAMN04488691_101436</name>
</gene>
<name>A0A1H7GY16_HALLR</name>